<dbReference type="Gene3D" id="2.30.40.10">
    <property type="entry name" value="Urease, subunit C, domain 1"/>
    <property type="match status" value="1"/>
</dbReference>
<dbReference type="GO" id="GO:0016810">
    <property type="term" value="F:hydrolase activity, acting on carbon-nitrogen (but not peptide) bonds"/>
    <property type="evidence" value="ECO:0007669"/>
    <property type="project" value="InterPro"/>
</dbReference>
<sequence>MIALTNATIIDGTGRDPISDISILIEENRIRAIGKTIKIPAGTRTIDLQGATLLPGLIDTHVHFLMEYPNMAQYLITPSSLRLFQAIPRMRATLDAGVTTVRDAGGTPAGVKMAVQQGIIEGPRMLISVSIISQTGGHGDGYYPCGCDLGLFGLQLTDVPRAVADGEDEVRKVTRELLRAGADWIKLATTGGVLSTADAPTSAQLTIDEIKTAVYEAAAQGKRCMAHAQGAEGIINAIKAGVASIEHGIYLTDEAIELMLKKSVYLVPTLVAPLDVIDFSHEHPEIVPPMIAAKALQVVEAHQASYRRAVEAGVKIAMGTDSGVGRHGGNGRELSLMVKHGMTPMQSIQASTLHAARLLHLDDQLGTLEEGKLADMIVLSGNPLDDIDLFGNPDNVRLVIKDGRICKNLLEA</sequence>
<dbReference type="InterPro" id="IPR051781">
    <property type="entry name" value="Metallo-dep_Hydrolase"/>
</dbReference>
<name>A0A455SQA1_9CHLR</name>
<dbReference type="PANTHER" id="PTHR43135">
    <property type="entry name" value="ALPHA-D-RIBOSE 1-METHYLPHOSPHONATE 5-TRIPHOSPHATE DIPHOSPHATASE"/>
    <property type="match status" value="1"/>
</dbReference>
<dbReference type="InterPro" id="IPR011059">
    <property type="entry name" value="Metal-dep_hydrolase_composite"/>
</dbReference>
<feature type="domain" description="Amidohydrolase-related" evidence="1">
    <location>
        <begin position="52"/>
        <end position="405"/>
    </location>
</feature>
<dbReference type="AlphaFoldDB" id="A0A455SQA1"/>
<proteinExistence type="predicted"/>
<evidence type="ECO:0000259" key="1">
    <source>
        <dbReference type="Pfam" id="PF01979"/>
    </source>
</evidence>
<dbReference type="InterPro" id="IPR057744">
    <property type="entry name" value="OTAase-like"/>
</dbReference>
<dbReference type="CDD" id="cd01299">
    <property type="entry name" value="Met_dep_hydrolase_A"/>
    <property type="match status" value="1"/>
</dbReference>
<dbReference type="EMBL" id="AP019376">
    <property type="protein sequence ID" value="BBH89311.1"/>
    <property type="molecule type" value="Genomic_DNA"/>
</dbReference>
<dbReference type="Pfam" id="PF01979">
    <property type="entry name" value="Amidohydro_1"/>
    <property type="match status" value="1"/>
</dbReference>
<accession>A0A455SQA1</accession>
<keyword evidence="2" id="KW-0378">Hydrolase</keyword>
<dbReference type="InterPro" id="IPR006680">
    <property type="entry name" value="Amidohydro-rel"/>
</dbReference>
<dbReference type="PANTHER" id="PTHR43135:SF3">
    <property type="entry name" value="ALPHA-D-RIBOSE 1-METHYLPHOSPHONATE 5-TRIPHOSPHATE DIPHOSPHATASE"/>
    <property type="match status" value="1"/>
</dbReference>
<dbReference type="Gene3D" id="3.20.20.140">
    <property type="entry name" value="Metal-dependent hydrolases"/>
    <property type="match status" value="1"/>
</dbReference>
<protein>
    <submittedName>
        <fullName evidence="2">Hydrolase</fullName>
    </submittedName>
</protein>
<dbReference type="InterPro" id="IPR032466">
    <property type="entry name" value="Metal_Hydrolase"/>
</dbReference>
<gene>
    <name evidence="2" type="ORF">KTC_40620</name>
</gene>
<organism evidence="2">
    <name type="scientific">Thermosporothrix sp. COM3</name>
    <dbReference type="NCBI Taxonomy" id="2490863"/>
    <lineage>
        <taxon>Bacteria</taxon>
        <taxon>Bacillati</taxon>
        <taxon>Chloroflexota</taxon>
        <taxon>Ktedonobacteria</taxon>
        <taxon>Ktedonobacterales</taxon>
        <taxon>Thermosporotrichaceae</taxon>
        <taxon>Thermosporothrix</taxon>
    </lineage>
</organism>
<evidence type="ECO:0000313" key="2">
    <source>
        <dbReference type="EMBL" id="BBH89311.1"/>
    </source>
</evidence>
<dbReference type="SUPFAM" id="SSF51556">
    <property type="entry name" value="Metallo-dependent hydrolases"/>
    <property type="match status" value="1"/>
</dbReference>
<dbReference type="SUPFAM" id="SSF51338">
    <property type="entry name" value="Composite domain of metallo-dependent hydrolases"/>
    <property type="match status" value="1"/>
</dbReference>
<reference evidence="2" key="1">
    <citation type="submission" date="2018-12" db="EMBL/GenBank/DDBJ databases">
        <title>Novel natural products biosynthetic potential of the class Ktedonobacteria.</title>
        <authorList>
            <person name="Zheng Y."/>
            <person name="Saitou A."/>
            <person name="Wang C.M."/>
            <person name="Toyoda A."/>
            <person name="Minakuchi Y."/>
            <person name="Sekiguchi Y."/>
            <person name="Ueda K."/>
            <person name="Takano H."/>
            <person name="Sakai Y."/>
            <person name="Yokota A."/>
            <person name="Yabe S."/>
        </authorList>
    </citation>
    <scope>NUCLEOTIDE SEQUENCE</scope>
    <source>
        <strain evidence="2">COM3</strain>
    </source>
</reference>